<dbReference type="GO" id="GO:0006094">
    <property type="term" value="P:gluconeogenesis"/>
    <property type="evidence" value="ECO:0007669"/>
    <property type="project" value="TreeGrafter"/>
</dbReference>
<dbReference type="EMBL" id="MEXR01000038">
    <property type="protein sequence ID" value="OGD09130.1"/>
    <property type="molecule type" value="Genomic_DNA"/>
</dbReference>
<organism evidence="7 8">
    <name type="scientific">Candidatus Amesbacteria bacterium RIFOXYB1_FULL_44_23</name>
    <dbReference type="NCBI Taxonomy" id="1797263"/>
    <lineage>
        <taxon>Bacteria</taxon>
        <taxon>Candidatus Amesiibacteriota</taxon>
    </lineage>
</organism>
<gene>
    <name evidence="7" type="ORF">A2397_01530</name>
</gene>
<evidence type="ECO:0000313" key="7">
    <source>
        <dbReference type="EMBL" id="OGD09130.1"/>
    </source>
</evidence>
<sequence length="298" mass="32513">MSESLPSLKNADLFGKRVLVRGDFDVDDGNNPRADSIRSVVTFLKEKGAAKVRVIGHTETKYDLASQLRTEFVDVEFDSEVRNNPGEKENSEEYATELAGDFEVYVNEAFATSHRKHASIVGVPKVIRQRGGQVVVGQRFEKELEMLSTVWNHAGKRILVIGGVKIDDKQKFAEDMQDKFTAILKGGLLPGVKLREDGLDISDEAIEEYVKEIQTAEVILAAGVMGKYEDTNCSKGTETILRAITDNLGAYKVAGGGDIEMAISTFGLTEKFNWISVGGGAMLVYLSTGTLPGLLAVC</sequence>
<comment type="catalytic activity">
    <reaction evidence="1">
        <text>(2R)-3-phosphoglycerate + ATP = (2R)-3-phospho-glyceroyl phosphate + ADP</text>
        <dbReference type="Rhea" id="RHEA:14801"/>
        <dbReference type="ChEBI" id="CHEBI:30616"/>
        <dbReference type="ChEBI" id="CHEBI:57604"/>
        <dbReference type="ChEBI" id="CHEBI:58272"/>
        <dbReference type="ChEBI" id="CHEBI:456216"/>
        <dbReference type="EC" id="2.7.2.3"/>
    </reaction>
</comment>
<dbReference type="STRING" id="1797263.A2397_01530"/>
<dbReference type="GO" id="GO:0006096">
    <property type="term" value="P:glycolytic process"/>
    <property type="evidence" value="ECO:0007669"/>
    <property type="project" value="InterPro"/>
</dbReference>
<dbReference type="GO" id="GO:0004618">
    <property type="term" value="F:phosphoglycerate kinase activity"/>
    <property type="evidence" value="ECO:0007669"/>
    <property type="project" value="UniProtKB-EC"/>
</dbReference>
<evidence type="ECO:0000256" key="5">
    <source>
        <dbReference type="ARBA" id="ARBA00022777"/>
    </source>
</evidence>
<dbReference type="Gene3D" id="3.40.50.1260">
    <property type="entry name" value="Phosphoglycerate kinase, N-terminal domain"/>
    <property type="match status" value="3"/>
</dbReference>
<dbReference type="InterPro" id="IPR001576">
    <property type="entry name" value="Phosphoglycerate_kinase"/>
</dbReference>
<name>A0A1F4ZSA2_9BACT</name>
<dbReference type="AlphaFoldDB" id="A0A1F4ZSA2"/>
<dbReference type="SUPFAM" id="SSF53748">
    <property type="entry name" value="Phosphoglycerate kinase"/>
    <property type="match status" value="1"/>
</dbReference>
<dbReference type="InterPro" id="IPR036043">
    <property type="entry name" value="Phosphoglycerate_kinase_sf"/>
</dbReference>
<evidence type="ECO:0000256" key="2">
    <source>
        <dbReference type="ARBA" id="ARBA00013061"/>
    </source>
</evidence>
<evidence type="ECO:0000313" key="8">
    <source>
        <dbReference type="Proteomes" id="UP000176424"/>
    </source>
</evidence>
<dbReference type="PANTHER" id="PTHR11406:SF23">
    <property type="entry name" value="PHOSPHOGLYCERATE KINASE 1, CHLOROPLASTIC-RELATED"/>
    <property type="match status" value="1"/>
</dbReference>
<protein>
    <recommendedName>
        <fullName evidence="2">phosphoglycerate kinase</fullName>
        <ecNumber evidence="2">2.7.2.3</ecNumber>
    </recommendedName>
</protein>
<keyword evidence="4" id="KW-0547">Nucleotide-binding</keyword>
<proteinExistence type="predicted"/>
<dbReference type="Proteomes" id="UP000176424">
    <property type="component" value="Unassembled WGS sequence"/>
</dbReference>
<dbReference type="Pfam" id="PF00162">
    <property type="entry name" value="PGK"/>
    <property type="match status" value="2"/>
</dbReference>
<keyword evidence="5" id="KW-0418">Kinase</keyword>
<comment type="caution">
    <text evidence="7">The sequence shown here is derived from an EMBL/GenBank/DDBJ whole genome shotgun (WGS) entry which is preliminary data.</text>
</comment>
<evidence type="ECO:0000256" key="3">
    <source>
        <dbReference type="ARBA" id="ARBA00022679"/>
    </source>
</evidence>
<dbReference type="GO" id="GO:0005829">
    <property type="term" value="C:cytosol"/>
    <property type="evidence" value="ECO:0007669"/>
    <property type="project" value="TreeGrafter"/>
</dbReference>
<dbReference type="InterPro" id="IPR015824">
    <property type="entry name" value="Phosphoglycerate_kinase_N"/>
</dbReference>
<keyword evidence="3" id="KW-0808">Transferase</keyword>
<dbReference type="PANTHER" id="PTHR11406">
    <property type="entry name" value="PHOSPHOGLYCERATE KINASE"/>
    <property type="match status" value="1"/>
</dbReference>
<dbReference type="GO" id="GO:0043531">
    <property type="term" value="F:ADP binding"/>
    <property type="evidence" value="ECO:0007669"/>
    <property type="project" value="TreeGrafter"/>
</dbReference>
<reference evidence="7 8" key="1">
    <citation type="journal article" date="2016" name="Nat. Commun.">
        <title>Thousands of microbial genomes shed light on interconnected biogeochemical processes in an aquifer system.</title>
        <authorList>
            <person name="Anantharaman K."/>
            <person name="Brown C.T."/>
            <person name="Hug L.A."/>
            <person name="Sharon I."/>
            <person name="Castelle C.J."/>
            <person name="Probst A.J."/>
            <person name="Thomas B.C."/>
            <person name="Singh A."/>
            <person name="Wilkins M.J."/>
            <person name="Karaoz U."/>
            <person name="Brodie E.L."/>
            <person name="Williams K.H."/>
            <person name="Hubbard S.S."/>
            <person name="Banfield J.F."/>
        </authorList>
    </citation>
    <scope>NUCLEOTIDE SEQUENCE [LARGE SCALE GENOMIC DNA]</scope>
</reference>
<evidence type="ECO:0000256" key="1">
    <source>
        <dbReference type="ARBA" id="ARBA00000642"/>
    </source>
</evidence>
<keyword evidence="6" id="KW-0067">ATP-binding</keyword>
<dbReference type="EC" id="2.7.2.3" evidence="2"/>
<evidence type="ECO:0000256" key="4">
    <source>
        <dbReference type="ARBA" id="ARBA00022741"/>
    </source>
</evidence>
<accession>A0A1F4ZSA2</accession>
<dbReference type="GO" id="GO:0005524">
    <property type="term" value="F:ATP binding"/>
    <property type="evidence" value="ECO:0007669"/>
    <property type="project" value="UniProtKB-KW"/>
</dbReference>
<evidence type="ECO:0000256" key="6">
    <source>
        <dbReference type="ARBA" id="ARBA00022840"/>
    </source>
</evidence>